<sequence>MSLFGFSLKPRRAKSAQTAKDRLQILLAHERGSGSAQADYLPDLQRDILAVIRKYMEIEEDGVDIRMERNDDISSLEINIEMPSDAEKAAKSAKPAKPAAKPAARK</sequence>
<keyword evidence="4" id="KW-0131">Cell cycle</keyword>
<evidence type="ECO:0000313" key="6">
    <source>
        <dbReference type="EMBL" id="AQS48915.1"/>
    </source>
</evidence>
<gene>
    <name evidence="4" type="primary">minE</name>
    <name evidence="6" type="ORF">BMG03_14790</name>
</gene>
<evidence type="ECO:0000256" key="4">
    <source>
        <dbReference type="HAMAP-Rule" id="MF_00262"/>
    </source>
</evidence>
<dbReference type="SUPFAM" id="SSF55229">
    <property type="entry name" value="Cell division protein MinE topological specificity domain"/>
    <property type="match status" value="1"/>
</dbReference>
<evidence type="ECO:0000256" key="3">
    <source>
        <dbReference type="ARBA" id="ARBA00025265"/>
    </source>
</evidence>
<organism evidence="6 7">
    <name type="scientific">Thioclava nitratireducens</name>
    <dbReference type="NCBI Taxonomy" id="1915078"/>
    <lineage>
        <taxon>Bacteria</taxon>
        <taxon>Pseudomonadati</taxon>
        <taxon>Pseudomonadota</taxon>
        <taxon>Alphaproteobacteria</taxon>
        <taxon>Rhodobacterales</taxon>
        <taxon>Paracoccaceae</taxon>
        <taxon>Thioclava</taxon>
    </lineage>
</organism>
<feature type="compositionally biased region" description="Low complexity" evidence="5">
    <location>
        <begin position="92"/>
        <end position="106"/>
    </location>
</feature>
<dbReference type="NCBIfam" id="TIGR01215">
    <property type="entry name" value="minE"/>
    <property type="match status" value="1"/>
</dbReference>
<dbReference type="RefSeq" id="WP_075776902.1">
    <property type="nucleotide sequence ID" value="NZ_CP019437.1"/>
</dbReference>
<evidence type="ECO:0000256" key="1">
    <source>
        <dbReference type="ARBA" id="ARBA00008168"/>
    </source>
</evidence>
<name>A0ABM6IJ30_9RHOB</name>
<dbReference type="InterPro" id="IPR005527">
    <property type="entry name" value="MinE"/>
</dbReference>
<reference evidence="6 7" key="1">
    <citation type="submission" date="2017-01" db="EMBL/GenBank/DDBJ databases">
        <title>The complete genome sequence of a sulfur-oxidizing marine bacterium Thioclava sp. 25B10_4T.</title>
        <authorList>
            <person name="Liu Y."/>
            <person name="Lai Q."/>
            <person name="Shao Z."/>
        </authorList>
    </citation>
    <scope>NUCLEOTIDE SEQUENCE [LARGE SCALE GENOMIC DNA]</scope>
    <source>
        <strain evidence="6 7">25B10_4</strain>
    </source>
</reference>
<comment type="similarity">
    <text evidence="1 4">Belongs to the MinE family.</text>
</comment>
<dbReference type="InterPro" id="IPR036707">
    <property type="entry name" value="MinE_sf"/>
</dbReference>
<comment type="function">
    <text evidence="3 4">Prevents the cell division inhibition by proteins MinC and MinD at internal division sites while permitting inhibition at polar sites. This ensures cell division at the proper site by restricting the formation of a division septum at the midpoint of the long axis of the cell.</text>
</comment>
<evidence type="ECO:0000256" key="2">
    <source>
        <dbReference type="ARBA" id="ARBA00020112"/>
    </source>
</evidence>
<dbReference type="Gene3D" id="3.30.1070.10">
    <property type="entry name" value="Cell division topological specificity factor MinE"/>
    <property type="match status" value="1"/>
</dbReference>
<dbReference type="HAMAP" id="MF_00262">
    <property type="entry name" value="MinE"/>
    <property type="match status" value="1"/>
</dbReference>
<dbReference type="EMBL" id="CP019437">
    <property type="protein sequence ID" value="AQS48915.1"/>
    <property type="molecule type" value="Genomic_DNA"/>
</dbReference>
<dbReference type="NCBIfam" id="NF001422">
    <property type="entry name" value="PRK00296.1"/>
    <property type="match status" value="1"/>
</dbReference>
<keyword evidence="7" id="KW-1185">Reference proteome</keyword>
<evidence type="ECO:0000256" key="5">
    <source>
        <dbReference type="SAM" id="MobiDB-lite"/>
    </source>
</evidence>
<feature type="region of interest" description="Disordered" evidence="5">
    <location>
        <begin position="84"/>
        <end position="106"/>
    </location>
</feature>
<dbReference type="GO" id="GO:0051301">
    <property type="term" value="P:cell division"/>
    <property type="evidence" value="ECO:0007669"/>
    <property type="project" value="UniProtKB-KW"/>
</dbReference>
<accession>A0ABM6IJ30</accession>
<dbReference type="Proteomes" id="UP000185622">
    <property type="component" value="Chromosome"/>
</dbReference>
<evidence type="ECO:0000313" key="7">
    <source>
        <dbReference type="Proteomes" id="UP000185622"/>
    </source>
</evidence>
<proteinExistence type="inferred from homology"/>
<dbReference type="Pfam" id="PF03776">
    <property type="entry name" value="MinE"/>
    <property type="match status" value="1"/>
</dbReference>
<protein>
    <recommendedName>
        <fullName evidence="2 4">Cell division topological specificity factor</fullName>
    </recommendedName>
</protein>
<keyword evidence="4 6" id="KW-0132">Cell division</keyword>